<evidence type="ECO:0000313" key="1">
    <source>
        <dbReference type="EMBL" id="CAG8469445.1"/>
    </source>
</evidence>
<evidence type="ECO:0000313" key="2">
    <source>
        <dbReference type="Proteomes" id="UP000789860"/>
    </source>
</evidence>
<comment type="caution">
    <text evidence="1">The sequence shown here is derived from an EMBL/GenBank/DDBJ whole genome shotgun (WGS) entry which is preliminary data.</text>
</comment>
<feature type="non-terminal residue" evidence="1">
    <location>
        <position position="1"/>
    </location>
</feature>
<proteinExistence type="predicted"/>
<organism evidence="1 2">
    <name type="scientific">Scutellospora calospora</name>
    <dbReference type="NCBI Taxonomy" id="85575"/>
    <lineage>
        <taxon>Eukaryota</taxon>
        <taxon>Fungi</taxon>
        <taxon>Fungi incertae sedis</taxon>
        <taxon>Mucoromycota</taxon>
        <taxon>Glomeromycotina</taxon>
        <taxon>Glomeromycetes</taxon>
        <taxon>Diversisporales</taxon>
        <taxon>Gigasporaceae</taxon>
        <taxon>Scutellospora</taxon>
    </lineage>
</organism>
<gene>
    <name evidence="1" type="ORF">SCALOS_LOCUS1963</name>
</gene>
<accession>A0ACA9KEN0</accession>
<dbReference type="Proteomes" id="UP000789860">
    <property type="component" value="Unassembled WGS sequence"/>
</dbReference>
<keyword evidence="2" id="KW-1185">Reference proteome</keyword>
<dbReference type="EMBL" id="CAJVPM010001573">
    <property type="protein sequence ID" value="CAG8469445.1"/>
    <property type="molecule type" value="Genomic_DNA"/>
</dbReference>
<protein>
    <submittedName>
        <fullName evidence="1">10639_t:CDS:1</fullName>
    </submittedName>
</protein>
<name>A0ACA9KEN0_9GLOM</name>
<sequence>VIKEHAKATYNIQPNANTLLKSEKISFSKAIKIMTEVLYKYEVMQKLFAF</sequence>
<reference evidence="1" key="1">
    <citation type="submission" date="2021-06" db="EMBL/GenBank/DDBJ databases">
        <authorList>
            <person name="Kallberg Y."/>
            <person name="Tangrot J."/>
            <person name="Rosling A."/>
        </authorList>
    </citation>
    <scope>NUCLEOTIDE SEQUENCE</scope>
    <source>
        <strain evidence="1">AU212A</strain>
    </source>
</reference>